<comment type="caution">
    <text evidence="7">The sequence shown here is derived from an EMBL/GenBank/DDBJ whole genome shotgun (WGS) entry which is preliminary data.</text>
</comment>
<evidence type="ECO:0000256" key="5">
    <source>
        <dbReference type="ARBA" id="ARBA00023136"/>
    </source>
</evidence>
<keyword evidence="3" id="KW-0812">Transmembrane</keyword>
<keyword evidence="5" id="KW-0472">Membrane</keyword>
<dbReference type="PANTHER" id="PTHR23501">
    <property type="entry name" value="MAJOR FACILITATOR SUPERFAMILY"/>
    <property type="match status" value="1"/>
</dbReference>
<comment type="subcellular location">
    <subcellularLocation>
        <location evidence="1">Cell membrane</location>
        <topology evidence="1">Multi-pass membrane protein</topology>
    </subcellularLocation>
</comment>
<feature type="domain" description="Major facilitator superfamily (MFS) profile" evidence="6">
    <location>
        <begin position="12"/>
        <end position="97"/>
    </location>
</feature>
<dbReference type="PROSITE" id="PS50850">
    <property type="entry name" value="MFS"/>
    <property type="match status" value="1"/>
</dbReference>
<organism evidence="7 8">
    <name type="scientific">Tomitella cavernea</name>
    <dbReference type="NCBI Taxonomy" id="1387982"/>
    <lineage>
        <taxon>Bacteria</taxon>
        <taxon>Bacillati</taxon>
        <taxon>Actinomycetota</taxon>
        <taxon>Actinomycetes</taxon>
        <taxon>Mycobacteriales</taxon>
        <taxon>Tomitella</taxon>
    </lineage>
</organism>
<dbReference type="EMBL" id="BAABKQ010000001">
    <property type="protein sequence ID" value="GAA4803511.1"/>
    <property type="molecule type" value="Genomic_DNA"/>
</dbReference>
<dbReference type="RefSeq" id="WP_200173174.1">
    <property type="nucleotide sequence ID" value="NZ_BAABKQ010000001.1"/>
</dbReference>
<dbReference type="SUPFAM" id="SSF103473">
    <property type="entry name" value="MFS general substrate transporter"/>
    <property type="match status" value="1"/>
</dbReference>
<evidence type="ECO:0000256" key="2">
    <source>
        <dbReference type="ARBA" id="ARBA00022448"/>
    </source>
</evidence>
<gene>
    <name evidence="7" type="ORF">GCM10023353_02210</name>
</gene>
<name>A0ABP9C197_9ACTN</name>
<dbReference type="Gene3D" id="1.20.1250.20">
    <property type="entry name" value="MFS general substrate transporter like domains"/>
    <property type="match status" value="1"/>
</dbReference>
<dbReference type="Proteomes" id="UP001500839">
    <property type="component" value="Unassembled WGS sequence"/>
</dbReference>
<evidence type="ECO:0000256" key="4">
    <source>
        <dbReference type="ARBA" id="ARBA00022989"/>
    </source>
</evidence>
<dbReference type="InterPro" id="IPR036259">
    <property type="entry name" value="MFS_trans_sf"/>
</dbReference>
<dbReference type="InterPro" id="IPR020846">
    <property type="entry name" value="MFS_dom"/>
</dbReference>
<protein>
    <recommendedName>
        <fullName evidence="6">Major facilitator superfamily (MFS) profile domain-containing protein</fullName>
    </recommendedName>
</protein>
<keyword evidence="2" id="KW-0813">Transport</keyword>
<evidence type="ECO:0000313" key="7">
    <source>
        <dbReference type="EMBL" id="GAA4803511.1"/>
    </source>
</evidence>
<evidence type="ECO:0000256" key="3">
    <source>
        <dbReference type="ARBA" id="ARBA00022692"/>
    </source>
</evidence>
<evidence type="ECO:0000259" key="6">
    <source>
        <dbReference type="PROSITE" id="PS50850"/>
    </source>
</evidence>
<keyword evidence="4" id="KW-1133">Transmembrane helix</keyword>
<proteinExistence type="predicted"/>
<reference evidence="8" key="1">
    <citation type="journal article" date="2019" name="Int. J. Syst. Evol. Microbiol.">
        <title>The Global Catalogue of Microorganisms (GCM) 10K type strain sequencing project: providing services to taxonomists for standard genome sequencing and annotation.</title>
        <authorList>
            <consortium name="The Broad Institute Genomics Platform"/>
            <consortium name="The Broad Institute Genome Sequencing Center for Infectious Disease"/>
            <person name="Wu L."/>
            <person name="Ma J."/>
        </authorList>
    </citation>
    <scope>NUCLEOTIDE SEQUENCE [LARGE SCALE GENOMIC DNA]</scope>
    <source>
        <strain evidence="8">JCM 18542</strain>
    </source>
</reference>
<dbReference type="PANTHER" id="PTHR23501:SF197">
    <property type="entry name" value="COMD"/>
    <property type="match status" value="1"/>
</dbReference>
<keyword evidence="8" id="KW-1185">Reference proteome</keyword>
<sequence length="97" mass="10224">MAAIRHDRRTPALFALVLSMALVAVDTTIVAAAVPQVVADLGGFSLIGWVFSVQMPARTVTIPVYGKLVGLYGRKPVLLFGRAACLPAPTRPRSPPG</sequence>
<evidence type="ECO:0000313" key="8">
    <source>
        <dbReference type="Proteomes" id="UP001500839"/>
    </source>
</evidence>
<accession>A0ABP9C197</accession>
<evidence type="ECO:0000256" key="1">
    <source>
        <dbReference type="ARBA" id="ARBA00004651"/>
    </source>
</evidence>